<evidence type="ECO:0000256" key="5">
    <source>
        <dbReference type="ARBA" id="ARBA00022884"/>
    </source>
</evidence>
<dbReference type="OMA" id="MNMPDGV"/>
<dbReference type="Pfam" id="PF15985">
    <property type="entry name" value="KH_6"/>
    <property type="match status" value="1"/>
</dbReference>
<reference evidence="10" key="1">
    <citation type="journal article" date="2016" name="Nature">
        <title>The genome of the seagrass Zostera marina reveals angiosperm adaptation to the sea.</title>
        <authorList>
            <person name="Olsen J.L."/>
            <person name="Rouze P."/>
            <person name="Verhelst B."/>
            <person name="Lin Y.-C."/>
            <person name="Bayer T."/>
            <person name="Collen J."/>
            <person name="Dattolo E."/>
            <person name="De Paoli E."/>
            <person name="Dittami S."/>
            <person name="Maumus F."/>
            <person name="Michel G."/>
            <person name="Kersting A."/>
            <person name="Lauritano C."/>
            <person name="Lohaus R."/>
            <person name="Toepel M."/>
            <person name="Tonon T."/>
            <person name="Vanneste K."/>
            <person name="Amirebrahimi M."/>
            <person name="Brakel J."/>
            <person name="Bostroem C."/>
            <person name="Chovatia M."/>
            <person name="Grimwood J."/>
            <person name="Jenkins J.W."/>
            <person name="Jueterbock A."/>
            <person name="Mraz A."/>
            <person name="Stam W.T."/>
            <person name="Tice H."/>
            <person name="Bornberg-Bauer E."/>
            <person name="Green P.J."/>
            <person name="Pearson G.A."/>
            <person name="Procaccini G."/>
            <person name="Duarte C.M."/>
            <person name="Schmutz J."/>
            <person name="Reusch T.B.H."/>
            <person name="Van de Peer Y."/>
        </authorList>
    </citation>
    <scope>NUCLEOTIDE SEQUENCE [LARGE SCALE GENOMIC DNA]</scope>
    <source>
        <strain evidence="10">cv. Finnish</strain>
    </source>
</reference>
<dbReference type="STRING" id="29655.A0A0K9NRL7"/>
<dbReference type="PANTHER" id="PTHR21321:SF4">
    <property type="entry name" value="EXOSOME COMPLEX COMPONENT RRP4"/>
    <property type="match status" value="1"/>
</dbReference>
<proteinExistence type="inferred from homology"/>
<dbReference type="Gene3D" id="2.40.50.140">
    <property type="entry name" value="Nucleic acid-binding proteins"/>
    <property type="match status" value="1"/>
</dbReference>
<evidence type="ECO:0000313" key="9">
    <source>
        <dbReference type="EMBL" id="KMZ58605.1"/>
    </source>
</evidence>
<dbReference type="CDD" id="cd05789">
    <property type="entry name" value="S1_Rrp4"/>
    <property type="match status" value="1"/>
</dbReference>
<feature type="domain" description="S1 motif" evidence="8">
    <location>
        <begin position="146"/>
        <end position="227"/>
    </location>
</feature>
<comment type="similarity">
    <text evidence="2">Belongs to the RRP4 family.</text>
</comment>
<dbReference type="SUPFAM" id="SSF110324">
    <property type="entry name" value="Ribosomal L27 protein-like"/>
    <property type="match status" value="1"/>
</dbReference>
<evidence type="ECO:0000256" key="4">
    <source>
        <dbReference type="ARBA" id="ARBA00022835"/>
    </source>
</evidence>
<evidence type="ECO:0000256" key="6">
    <source>
        <dbReference type="ARBA" id="ARBA00023242"/>
    </source>
</evidence>
<dbReference type="GO" id="GO:0071051">
    <property type="term" value="P:poly(A)-dependent snoRNA 3'-end processing"/>
    <property type="evidence" value="ECO:0000318"/>
    <property type="project" value="GO_Central"/>
</dbReference>
<dbReference type="InterPro" id="IPR036612">
    <property type="entry name" value="KH_dom_type_1_sf"/>
</dbReference>
<organism evidence="9 10">
    <name type="scientific">Zostera marina</name>
    <name type="common">Eelgrass</name>
    <dbReference type="NCBI Taxonomy" id="29655"/>
    <lineage>
        <taxon>Eukaryota</taxon>
        <taxon>Viridiplantae</taxon>
        <taxon>Streptophyta</taxon>
        <taxon>Embryophyta</taxon>
        <taxon>Tracheophyta</taxon>
        <taxon>Spermatophyta</taxon>
        <taxon>Magnoliopsida</taxon>
        <taxon>Liliopsida</taxon>
        <taxon>Zosteraceae</taxon>
        <taxon>Zostera</taxon>
    </lineage>
</organism>
<dbReference type="GO" id="GO:0000956">
    <property type="term" value="P:nuclear-transcribed mRNA catabolic process"/>
    <property type="evidence" value="ECO:0000318"/>
    <property type="project" value="GO_Central"/>
</dbReference>
<dbReference type="GO" id="GO:0034475">
    <property type="term" value="P:U4 snRNA 3'-end processing"/>
    <property type="evidence" value="ECO:0000318"/>
    <property type="project" value="GO_Central"/>
</dbReference>
<feature type="region of interest" description="Disordered" evidence="7">
    <location>
        <begin position="31"/>
        <end position="50"/>
    </location>
</feature>
<feature type="compositionally biased region" description="Polar residues" evidence="7">
    <location>
        <begin position="31"/>
        <end position="40"/>
    </location>
</feature>
<dbReference type="GO" id="GO:0000177">
    <property type="term" value="C:cytoplasmic exosome (RNase complex)"/>
    <property type="evidence" value="ECO:0000318"/>
    <property type="project" value="GO_Central"/>
</dbReference>
<dbReference type="SUPFAM" id="SSF50249">
    <property type="entry name" value="Nucleic acid-binding proteins"/>
    <property type="match status" value="1"/>
</dbReference>
<accession>A0A0K9NRL7</accession>
<dbReference type="SUPFAM" id="SSF54791">
    <property type="entry name" value="Eukaryotic type KH-domain (KH-domain type I)"/>
    <property type="match status" value="1"/>
</dbReference>
<sequence>MARTISDLFSKKTDIPFYISYIHKITPNQTLKQNNQSTLNPRRHRERDHREMRDLKDLQKSLNQTQRVRLQSALQQLQEIYSRASSSPAAAVSVSDCIHVNLEDGVLKGHGTTNRNDDVVATVCGIVERVNKLVYVRDLRARYKPEVGDIIVGRVIEVVSKRWRLEINYSHDAVLMLSSMNLPDGMQRRQTSTDELNMRSIFEENDVICAEVRGFNHHDGTLQLQARSQKYGKLERGQMLTVPSYLVKRRKQHFHNLEQYGVDMILGCNGFIWVGEHVEHGVDVPVETVKSSIENMSIEEQKPNNFTPLETRQGLCRIANAIRVLSTLGFALSVEAILKTVEWSISSNVEIKDMLLSEFCVQAAEIEVQRRILLTKRKN</sequence>
<dbReference type="InterPro" id="IPR048565">
    <property type="entry name" value="S1_RRP4"/>
</dbReference>
<dbReference type="Proteomes" id="UP000036987">
    <property type="component" value="Unassembled WGS sequence"/>
</dbReference>
<keyword evidence="5" id="KW-0694">RNA-binding</keyword>
<evidence type="ECO:0000256" key="2">
    <source>
        <dbReference type="ARBA" id="ARBA00009155"/>
    </source>
</evidence>
<dbReference type="SMART" id="SM00316">
    <property type="entry name" value="S1"/>
    <property type="match status" value="1"/>
</dbReference>
<evidence type="ECO:0000259" key="8">
    <source>
        <dbReference type="SMART" id="SM00316"/>
    </source>
</evidence>
<dbReference type="GO" id="GO:0071034">
    <property type="term" value="P:CUT catabolic process"/>
    <property type="evidence" value="ECO:0000318"/>
    <property type="project" value="GO_Central"/>
</dbReference>
<protein>
    <submittedName>
        <fullName evidence="9">Exosome complex exonuclease RRP4</fullName>
    </submittedName>
</protein>
<dbReference type="GO" id="GO:0071038">
    <property type="term" value="P:TRAMP-dependent tRNA surveillance pathway"/>
    <property type="evidence" value="ECO:0000318"/>
    <property type="project" value="GO_Central"/>
</dbReference>
<keyword evidence="3" id="KW-0698">rRNA processing</keyword>
<dbReference type="GO" id="GO:0000176">
    <property type="term" value="C:nuclear exosome (RNase complex)"/>
    <property type="evidence" value="ECO:0000318"/>
    <property type="project" value="GO_Central"/>
</dbReference>
<dbReference type="InterPro" id="IPR004088">
    <property type="entry name" value="KH_dom_type_1"/>
</dbReference>
<evidence type="ECO:0000313" key="10">
    <source>
        <dbReference type="Proteomes" id="UP000036987"/>
    </source>
</evidence>
<keyword evidence="9" id="KW-0269">Exonuclease</keyword>
<dbReference type="GO" id="GO:0004527">
    <property type="term" value="F:exonuclease activity"/>
    <property type="evidence" value="ECO:0007669"/>
    <property type="project" value="UniProtKB-KW"/>
</dbReference>
<dbReference type="Pfam" id="PF21266">
    <property type="entry name" value="S1_RRP4"/>
    <property type="match status" value="1"/>
</dbReference>
<dbReference type="InterPro" id="IPR012340">
    <property type="entry name" value="NA-bd_OB-fold"/>
</dbReference>
<comment type="subcellular location">
    <subcellularLocation>
        <location evidence="1">Nucleus</location>
    </subcellularLocation>
</comment>
<keyword evidence="9" id="KW-0540">Nuclease</keyword>
<dbReference type="GO" id="GO:0000467">
    <property type="term" value="P:exonucleolytic trimming to generate mature 3'-end of 5.8S rRNA from tricistronic rRNA transcript (SSU-rRNA, 5.8S rRNA, LSU-rRNA)"/>
    <property type="evidence" value="ECO:0000318"/>
    <property type="project" value="GO_Central"/>
</dbReference>
<dbReference type="CDD" id="cd22525">
    <property type="entry name" value="KH-I_Rrp4_eukar"/>
    <property type="match status" value="1"/>
</dbReference>
<gene>
    <name evidence="9" type="ORF">ZOSMA_75G00380</name>
</gene>
<dbReference type="FunFam" id="2.40.50.140:FF:000038">
    <property type="entry name" value="Exosome complex component RRP4"/>
    <property type="match status" value="1"/>
</dbReference>
<dbReference type="OrthoDB" id="1650at2759"/>
<keyword evidence="10" id="KW-1185">Reference proteome</keyword>
<name>A0A0K9NRL7_ZOSMR</name>
<dbReference type="GO" id="GO:0003723">
    <property type="term" value="F:RNA binding"/>
    <property type="evidence" value="ECO:0000318"/>
    <property type="project" value="GO_Central"/>
</dbReference>
<dbReference type="InterPro" id="IPR003029">
    <property type="entry name" value="S1_domain"/>
</dbReference>
<dbReference type="AlphaFoldDB" id="A0A0K9NRL7"/>
<dbReference type="PANTHER" id="PTHR21321">
    <property type="entry name" value="PNAS-3 RELATED"/>
    <property type="match status" value="1"/>
</dbReference>
<dbReference type="InterPro" id="IPR026699">
    <property type="entry name" value="Exosome_RNA_bind1/RRP40/RRP4"/>
</dbReference>
<comment type="caution">
    <text evidence="9">The sequence shown here is derived from an EMBL/GenBank/DDBJ whole genome shotgun (WGS) entry which is preliminary data.</text>
</comment>
<evidence type="ECO:0000256" key="7">
    <source>
        <dbReference type="SAM" id="MobiDB-lite"/>
    </source>
</evidence>
<dbReference type="GO" id="GO:0071035">
    <property type="term" value="P:nuclear polyadenylation-dependent rRNA catabolic process"/>
    <property type="evidence" value="ECO:0000318"/>
    <property type="project" value="GO_Central"/>
</dbReference>
<dbReference type="EMBL" id="LFYR01001913">
    <property type="protein sequence ID" value="KMZ58605.1"/>
    <property type="molecule type" value="Genomic_DNA"/>
</dbReference>
<evidence type="ECO:0000256" key="3">
    <source>
        <dbReference type="ARBA" id="ARBA00022552"/>
    </source>
</evidence>
<keyword evidence="4" id="KW-0271">Exosome</keyword>
<keyword evidence="6" id="KW-0539">Nucleus</keyword>
<keyword evidence="9" id="KW-0378">Hydrolase</keyword>
<dbReference type="Gene3D" id="2.40.50.100">
    <property type="match status" value="1"/>
</dbReference>
<evidence type="ECO:0000256" key="1">
    <source>
        <dbReference type="ARBA" id="ARBA00004123"/>
    </source>
</evidence>